<dbReference type="KEGG" id="csto:CGC58_05670"/>
<accession>A0A250FZ70</accession>
<dbReference type="OrthoDB" id="677174at2"/>
<reference evidence="4" key="3">
    <citation type="submission" date="2017-06" db="EMBL/GenBank/DDBJ databases">
        <title>Capnocytophaga spp. assemblies.</title>
        <authorList>
            <person name="Gulvik C.A."/>
        </authorList>
    </citation>
    <scope>NUCLEOTIDE SEQUENCE [LARGE SCALE GENOMIC DNA]</scope>
    <source>
        <strain evidence="4">H2177</strain>
    </source>
</reference>
<sequence length="77" mass="8755">MIDLIGYAASFFVVLSFLIKDNLIYIRITNLVGCILFVFYGFAIDSIPIILPNAFLAFVQVFYIVKKGKENKNKSKN</sequence>
<dbReference type="GO" id="GO:0016020">
    <property type="term" value="C:membrane"/>
    <property type="evidence" value="ECO:0007669"/>
    <property type="project" value="InterPro"/>
</dbReference>
<reference evidence="3 5" key="1">
    <citation type="journal article" date="2016" name="Sci. Rep.">
        <title>Whole genome sequencing identifies a novel species of the genus Capnocytophaga isolated from dog and cat bite wounds in humans.</title>
        <authorList>
            <person name="Zangenah S."/>
            <person name="Abbasi N."/>
            <person name="Andersson A.F."/>
            <person name="Bergman P."/>
        </authorList>
    </citation>
    <scope>NUCLEOTIDE SEQUENCE [LARGE SCALE GENOMIC DNA]</scope>
    <source>
        <strain evidence="3 5">W5</strain>
    </source>
</reference>
<dbReference type="Gene3D" id="1.20.1280.290">
    <property type="match status" value="1"/>
</dbReference>
<feature type="transmembrane region" description="Helical" evidence="1">
    <location>
        <begin position="24"/>
        <end position="43"/>
    </location>
</feature>
<dbReference type="RefSeq" id="WP_095895704.1">
    <property type="nucleotide sequence ID" value="NZ_BOPJ01000003.1"/>
</dbReference>
<keyword evidence="1" id="KW-0472">Membrane</keyword>
<keyword evidence="1" id="KW-1133">Transmembrane helix</keyword>
<dbReference type="EMBL" id="JBJGWJ010000003">
    <property type="protein sequence ID" value="MFK8293369.1"/>
    <property type="molecule type" value="Genomic_DNA"/>
</dbReference>
<reference evidence="2" key="2">
    <citation type="journal article" date="2017" name="Genome Announc.">
        <title>Twelve Complete Reference Genomes of Clinical Isolates in the Capnocytophaga Genus.</title>
        <authorList>
            <person name="Villarma A."/>
            <person name="Gulvik C.A."/>
            <person name="Rowe L.A."/>
            <person name="Sheth M."/>
            <person name="Juieng P."/>
            <person name="Nicholson A.C."/>
            <person name="Loparev V.N."/>
            <person name="McQuiston J.R."/>
        </authorList>
    </citation>
    <scope>NUCLEOTIDE SEQUENCE</scope>
    <source>
        <strain evidence="2">H2177</strain>
    </source>
</reference>
<dbReference type="AlphaFoldDB" id="A0A250FZ70"/>
<keyword evidence="5" id="KW-1185">Reference proteome</keyword>
<dbReference type="Proteomes" id="UP000217348">
    <property type="component" value="Chromosome"/>
</dbReference>
<evidence type="ECO:0000313" key="4">
    <source>
        <dbReference type="Proteomes" id="UP000217348"/>
    </source>
</evidence>
<reference evidence="3" key="4">
    <citation type="submission" date="2024-10" db="EMBL/GenBank/DDBJ databases">
        <authorList>
            <person name="Bergman P."/>
            <person name="Andersson A.F."/>
            <person name="Zangenah S."/>
            <person name="Abbasi N."/>
        </authorList>
    </citation>
    <scope>NUCLEOTIDE SEQUENCE</scope>
    <source>
        <strain evidence="3">W5</strain>
    </source>
</reference>
<name>A0A250FZ70_9FLAO</name>
<dbReference type="InterPro" id="IPR004316">
    <property type="entry name" value="SWEET_rpt"/>
</dbReference>
<dbReference type="EMBL" id="CP022387">
    <property type="protein sequence ID" value="ATA89257.1"/>
    <property type="molecule type" value="Genomic_DNA"/>
</dbReference>
<protein>
    <submittedName>
        <fullName evidence="3">SemiSWEET family transporter</fullName>
    </submittedName>
    <submittedName>
        <fullName evidence="2">Uroporphyrinogen decarboxylase</fullName>
    </submittedName>
</protein>
<dbReference type="Proteomes" id="UP001622370">
    <property type="component" value="Unassembled WGS sequence"/>
</dbReference>
<evidence type="ECO:0000313" key="5">
    <source>
        <dbReference type="Proteomes" id="UP001622370"/>
    </source>
</evidence>
<evidence type="ECO:0000256" key="1">
    <source>
        <dbReference type="SAM" id="Phobius"/>
    </source>
</evidence>
<dbReference type="Pfam" id="PF03083">
    <property type="entry name" value="MtN3_slv"/>
    <property type="match status" value="1"/>
</dbReference>
<feature type="transmembrane region" description="Helical" evidence="1">
    <location>
        <begin position="49"/>
        <end position="65"/>
    </location>
</feature>
<evidence type="ECO:0000313" key="3">
    <source>
        <dbReference type="EMBL" id="MFK8293369.1"/>
    </source>
</evidence>
<organism evidence="2 4">
    <name type="scientific">Capnocytophaga stomatis</name>
    <dbReference type="NCBI Taxonomy" id="1848904"/>
    <lineage>
        <taxon>Bacteria</taxon>
        <taxon>Pseudomonadati</taxon>
        <taxon>Bacteroidota</taxon>
        <taxon>Flavobacteriia</taxon>
        <taxon>Flavobacteriales</taxon>
        <taxon>Flavobacteriaceae</taxon>
        <taxon>Capnocytophaga</taxon>
    </lineage>
</organism>
<keyword evidence="1" id="KW-0812">Transmembrane</keyword>
<proteinExistence type="predicted"/>
<evidence type="ECO:0000313" key="2">
    <source>
        <dbReference type="EMBL" id="ATA89257.1"/>
    </source>
</evidence>
<gene>
    <name evidence="3" type="ORF">ACI76L_06205</name>
    <name evidence="2" type="ORF">CGC58_05670</name>
</gene>